<dbReference type="InterPro" id="IPR008942">
    <property type="entry name" value="ENTH_VHS"/>
</dbReference>
<evidence type="ECO:0000313" key="3">
    <source>
        <dbReference type="EMBL" id="MBW0523018.1"/>
    </source>
</evidence>
<dbReference type="PANTHER" id="PTHR23140">
    <property type="entry name" value="RNA PROCESSING PROTEIN LD23810P"/>
    <property type="match status" value="1"/>
</dbReference>
<sequence length="167" mass="19107">MIDMTPIPQKLACLYVISDILHNRSNSLPNAWKYRHILEKLLPDVFDHLNLIYYSFLGRINAKTFKKQICVIVNVWSSFMVFSQTSIDDLNQRLIKLDDEDKEAQQEVNGEGVMLPTEAADDDVDGVVAHYPLLWATEGPQCLGEDAYSQLSADWLLIIKFLNILVH</sequence>
<dbReference type="OrthoDB" id="377209at2759"/>
<name>A0A9Q3EQ99_9BASI</name>
<evidence type="ECO:0000259" key="2">
    <source>
        <dbReference type="PROSITE" id="PS51391"/>
    </source>
</evidence>
<dbReference type="PROSITE" id="PS51391">
    <property type="entry name" value="CID"/>
    <property type="match status" value="1"/>
</dbReference>
<dbReference type="InterPro" id="IPR006569">
    <property type="entry name" value="CID_dom"/>
</dbReference>
<accession>A0A9Q3EQ99</accession>
<keyword evidence="1" id="KW-0694">RNA-binding</keyword>
<dbReference type="PANTHER" id="PTHR23140:SF0">
    <property type="entry name" value="U2 SNRNP-ASSOCIATED SURP MOTIF-CONTAINING PROTEIN"/>
    <property type="match status" value="1"/>
</dbReference>
<organism evidence="3 4">
    <name type="scientific">Austropuccinia psidii MF-1</name>
    <dbReference type="NCBI Taxonomy" id="1389203"/>
    <lineage>
        <taxon>Eukaryota</taxon>
        <taxon>Fungi</taxon>
        <taxon>Dikarya</taxon>
        <taxon>Basidiomycota</taxon>
        <taxon>Pucciniomycotina</taxon>
        <taxon>Pucciniomycetes</taxon>
        <taxon>Pucciniales</taxon>
        <taxon>Sphaerophragmiaceae</taxon>
        <taxon>Austropuccinia</taxon>
    </lineage>
</organism>
<dbReference type="GO" id="GO:0003723">
    <property type="term" value="F:RNA binding"/>
    <property type="evidence" value="ECO:0007669"/>
    <property type="project" value="UniProtKB-KW"/>
</dbReference>
<dbReference type="GO" id="GO:0005634">
    <property type="term" value="C:nucleus"/>
    <property type="evidence" value="ECO:0007669"/>
    <property type="project" value="TreeGrafter"/>
</dbReference>
<dbReference type="EMBL" id="AVOT02029971">
    <property type="protein sequence ID" value="MBW0523018.1"/>
    <property type="molecule type" value="Genomic_DNA"/>
</dbReference>
<keyword evidence="4" id="KW-1185">Reference proteome</keyword>
<dbReference type="InterPro" id="IPR051485">
    <property type="entry name" value="SR-CTD_assoc_factor"/>
</dbReference>
<comment type="caution">
    <text evidence="3">The sequence shown here is derived from an EMBL/GenBank/DDBJ whole genome shotgun (WGS) entry which is preliminary data.</text>
</comment>
<dbReference type="Proteomes" id="UP000765509">
    <property type="component" value="Unassembled WGS sequence"/>
</dbReference>
<feature type="domain" description="CID" evidence="2">
    <location>
        <begin position="1"/>
        <end position="98"/>
    </location>
</feature>
<dbReference type="AlphaFoldDB" id="A0A9Q3EQ99"/>
<dbReference type="SUPFAM" id="SSF48464">
    <property type="entry name" value="ENTH/VHS domain"/>
    <property type="match status" value="1"/>
</dbReference>
<dbReference type="Pfam" id="PF04818">
    <property type="entry name" value="CID"/>
    <property type="match status" value="1"/>
</dbReference>
<proteinExistence type="predicted"/>
<gene>
    <name evidence="3" type="ORF">O181_062733</name>
</gene>
<reference evidence="3" key="1">
    <citation type="submission" date="2021-03" db="EMBL/GenBank/DDBJ databases">
        <title>Draft genome sequence of rust myrtle Austropuccinia psidii MF-1, a brazilian biotype.</title>
        <authorList>
            <person name="Quecine M.C."/>
            <person name="Pachon D.M.R."/>
            <person name="Bonatelli M.L."/>
            <person name="Correr F.H."/>
            <person name="Franceschini L.M."/>
            <person name="Leite T.F."/>
            <person name="Margarido G.R.A."/>
            <person name="Almeida C.A."/>
            <person name="Ferrarezi J.A."/>
            <person name="Labate C.A."/>
        </authorList>
    </citation>
    <scope>NUCLEOTIDE SEQUENCE</scope>
    <source>
        <strain evidence="3">MF-1</strain>
    </source>
</reference>
<dbReference type="Gene3D" id="1.25.40.90">
    <property type="match status" value="1"/>
</dbReference>
<protein>
    <recommendedName>
        <fullName evidence="2">CID domain-containing protein</fullName>
    </recommendedName>
</protein>
<evidence type="ECO:0000256" key="1">
    <source>
        <dbReference type="ARBA" id="ARBA00022884"/>
    </source>
</evidence>
<evidence type="ECO:0000313" key="4">
    <source>
        <dbReference type="Proteomes" id="UP000765509"/>
    </source>
</evidence>